<feature type="region of interest" description="Disordered" evidence="3">
    <location>
        <begin position="569"/>
        <end position="606"/>
    </location>
</feature>
<accession>A0A139BQU4</accession>
<dbReference type="Proteomes" id="UP000070578">
    <property type="component" value="Unassembled WGS sequence"/>
</dbReference>
<feature type="compositionally biased region" description="Polar residues" evidence="3">
    <location>
        <begin position="10"/>
        <end position="19"/>
    </location>
</feature>
<dbReference type="GO" id="GO:0043886">
    <property type="term" value="F:structural constituent of carboxysome shell"/>
    <property type="evidence" value="ECO:0007669"/>
    <property type="project" value="InterPro"/>
</dbReference>
<evidence type="ECO:0000256" key="3">
    <source>
        <dbReference type="SAM" id="MobiDB-lite"/>
    </source>
</evidence>
<feature type="compositionally biased region" description="Polar residues" evidence="3">
    <location>
        <begin position="585"/>
        <end position="599"/>
    </location>
</feature>
<feature type="compositionally biased region" description="Polar residues" evidence="3">
    <location>
        <begin position="400"/>
        <end position="419"/>
    </location>
</feature>
<feature type="region of interest" description="Disordered" evidence="3">
    <location>
        <begin position="1"/>
        <end position="63"/>
    </location>
</feature>
<feature type="region of interest" description="Disordered" evidence="3">
    <location>
        <begin position="397"/>
        <end position="444"/>
    </location>
</feature>
<protein>
    <submittedName>
        <fullName evidence="4">Transcriptional initiation protein Tat</fullName>
    </submittedName>
</protein>
<dbReference type="Pfam" id="PF12288">
    <property type="entry name" value="CsoS2_M"/>
    <property type="match status" value="2"/>
</dbReference>
<dbReference type="AlphaFoldDB" id="A0A139BQU4"/>
<dbReference type="EMBL" id="LSLI01000100">
    <property type="protein sequence ID" value="KXS31085.1"/>
    <property type="molecule type" value="Genomic_DNA"/>
</dbReference>
<evidence type="ECO:0000256" key="2">
    <source>
        <dbReference type="ARBA" id="ARBA00024044"/>
    </source>
</evidence>
<dbReference type="InterPro" id="IPR020990">
    <property type="entry name" value="CSOS2/2B"/>
</dbReference>
<reference evidence="4 5" key="1">
    <citation type="submission" date="2016-02" db="EMBL/GenBank/DDBJ databases">
        <authorList>
            <person name="Wen L."/>
            <person name="He K."/>
            <person name="Yang H."/>
        </authorList>
    </citation>
    <scope>NUCLEOTIDE SEQUENCE [LARGE SCALE GENOMIC DNA]</scope>
    <source>
        <strain evidence="4">ShG14-8</strain>
    </source>
</reference>
<gene>
    <name evidence="4" type="ORF">AWT59_2788</name>
</gene>
<proteinExistence type="inferred from homology"/>
<evidence type="ECO:0000256" key="1">
    <source>
        <dbReference type="ARBA" id="ARBA00022737"/>
    </source>
</evidence>
<organism evidence="4 5">
    <name type="scientific">Candidatus Gallionella acididurans</name>
    <dbReference type="NCBI Taxonomy" id="1796491"/>
    <lineage>
        <taxon>Bacteria</taxon>
        <taxon>Pseudomonadati</taxon>
        <taxon>Pseudomonadota</taxon>
        <taxon>Betaproteobacteria</taxon>
        <taxon>Nitrosomonadales</taxon>
        <taxon>Gallionellaceae</taxon>
        <taxon>Gallionella</taxon>
    </lineage>
</organism>
<sequence length="606" mass="61824">MTDLTENKKSNTAGSTLDSASGKALSRARREAMSRGGKSALGQIKAATSVHAEPGSRSAISSVSKPVETICMPTVNAIASMTEPACGSAGADSKAEAERENAIDDICAIVADESGAVVGQVASAVRKLCQDRRRALSSRGKKAVKAMSMKAATGAGLTGRAAARARRVDLCANGRGNDPACRPTGRVRPEVAANKVEFGTTLSGATVSGSQLDRNSKITGVEAGTCRAITGTEYIGAEQYGALCSSTPLPSPAKVGVGMTGRGLRVSGVDTGRGDKVTGTELAANKTVTGNEYLSADKLEAKAASRLAPDKVGLSATRSGINVSGTAVGRSVKVTGDEHGSCSAISGTEYTGSEQFESFCDAAQQAASRALIISRGAHAGTGSSIDVGNKVTGAERGESITLSGTPYSTTSQRVSQRGANKNPHPLARGPADAPREAAPVKQSPVAQGAFSIITPARTGQSSNANKISGTAYGAIGRITGPVNLATGLVSGTPEFRYQDGSATIMSQVKPEPLAMDSARNRLTGDGREGGFAITGAAWRRNESITGTEGAFSQRNQTIRGEQRNPMIGAAQLKERDRPELPVSKITGSSGNDTKGSAITYSGGARG</sequence>
<evidence type="ECO:0000313" key="4">
    <source>
        <dbReference type="EMBL" id="KXS31085.1"/>
    </source>
</evidence>
<comment type="caution">
    <text evidence="4">The sequence shown here is derived from an EMBL/GenBank/DDBJ whole genome shotgun (WGS) entry which is preliminary data.</text>
</comment>
<comment type="similarity">
    <text evidence="2">Belongs to the CsoS2 family.</text>
</comment>
<dbReference type="PATRIC" id="fig|1796491.3.peg.3048"/>
<evidence type="ECO:0000313" key="5">
    <source>
        <dbReference type="Proteomes" id="UP000070578"/>
    </source>
</evidence>
<keyword evidence="1" id="KW-0677">Repeat</keyword>
<name>A0A139BQU4_9PROT</name>
<reference evidence="4 5" key="2">
    <citation type="submission" date="2016-03" db="EMBL/GenBank/DDBJ databases">
        <title>New uncultured bacterium of the family Gallionellaceae from acid mine drainage: description and reconstruction of genome based on metagenomic analysis of microbial community.</title>
        <authorList>
            <person name="Kadnikov V."/>
            <person name="Ivasenko D."/>
            <person name="Beletsky A."/>
            <person name="Mardanov A."/>
            <person name="Danilova E."/>
            <person name="Pimenov N."/>
            <person name="Karnachuk O."/>
            <person name="Ravin N."/>
        </authorList>
    </citation>
    <scope>NUCLEOTIDE SEQUENCE [LARGE SCALE GENOMIC DNA]</scope>
    <source>
        <strain evidence="4">ShG14-8</strain>
    </source>
</reference>